<comment type="similarity">
    <text evidence="3">Belongs to the claudin family.</text>
</comment>
<evidence type="ECO:0000256" key="10">
    <source>
        <dbReference type="SAM" id="MobiDB-lite"/>
    </source>
</evidence>
<evidence type="ECO:0000256" key="9">
    <source>
        <dbReference type="ARBA" id="ARBA00023136"/>
    </source>
</evidence>
<keyword evidence="8 11" id="KW-1133">Transmembrane helix</keyword>
<reference evidence="12" key="1">
    <citation type="submission" date="2020-03" db="EMBL/GenBank/DDBJ databases">
        <authorList>
            <person name="Weist P."/>
        </authorList>
    </citation>
    <scope>NUCLEOTIDE SEQUENCE</scope>
</reference>
<comment type="subcellular location">
    <subcellularLocation>
        <location evidence="1">Cell junction</location>
        <location evidence="1">Tight junction</location>
    </subcellularLocation>
    <subcellularLocation>
        <location evidence="2">Cell membrane</location>
        <topology evidence="2">Multi-pass membrane protein</topology>
    </subcellularLocation>
</comment>
<evidence type="ECO:0000256" key="5">
    <source>
        <dbReference type="ARBA" id="ARBA00022475"/>
    </source>
</evidence>
<dbReference type="Pfam" id="PF00822">
    <property type="entry name" value="PMP22_Claudin"/>
    <property type="match status" value="1"/>
</dbReference>
<dbReference type="Gene3D" id="1.20.140.150">
    <property type="match status" value="1"/>
</dbReference>
<keyword evidence="13" id="KW-1185">Reference proteome</keyword>
<keyword evidence="7" id="KW-0965">Cell junction</keyword>
<keyword evidence="4" id="KW-0796">Tight junction</keyword>
<evidence type="ECO:0000256" key="11">
    <source>
        <dbReference type="SAM" id="Phobius"/>
    </source>
</evidence>
<sequence length="223" mass="24581">MTVDSAAERVYNGLRSRGTRWPARAFSSWGFLLSLVGVATTVAATLMVQWKKQAQGKTHRVYEGLWMSCSGNERTTCESHESLLKLPTEVQATRAVMLLSIFLSTVALLVSTVGMKCTRFMDGKNESKSTTAMIGGIMLVISGLLTLIITSWYVKMIVQKFHSSNQLQSFEFGKAVFVSWVGGLLTMAGGTFLSCRRCSRSESPESRNSTLHRPTTNAKSNYV</sequence>
<evidence type="ECO:0000256" key="8">
    <source>
        <dbReference type="ARBA" id="ARBA00022989"/>
    </source>
</evidence>
<evidence type="ECO:0000313" key="12">
    <source>
        <dbReference type="EMBL" id="CAB1444726.1"/>
    </source>
</evidence>
<evidence type="ECO:0000256" key="1">
    <source>
        <dbReference type="ARBA" id="ARBA00004435"/>
    </source>
</evidence>
<feature type="transmembrane region" description="Helical" evidence="11">
    <location>
        <begin position="95"/>
        <end position="113"/>
    </location>
</feature>
<feature type="region of interest" description="Disordered" evidence="10">
    <location>
        <begin position="200"/>
        <end position="223"/>
    </location>
</feature>
<evidence type="ECO:0000256" key="2">
    <source>
        <dbReference type="ARBA" id="ARBA00004651"/>
    </source>
</evidence>
<organism evidence="12 13">
    <name type="scientific">Pleuronectes platessa</name>
    <name type="common">European plaice</name>
    <dbReference type="NCBI Taxonomy" id="8262"/>
    <lineage>
        <taxon>Eukaryota</taxon>
        <taxon>Metazoa</taxon>
        <taxon>Chordata</taxon>
        <taxon>Craniata</taxon>
        <taxon>Vertebrata</taxon>
        <taxon>Euteleostomi</taxon>
        <taxon>Actinopterygii</taxon>
        <taxon>Neopterygii</taxon>
        <taxon>Teleostei</taxon>
        <taxon>Neoteleostei</taxon>
        <taxon>Acanthomorphata</taxon>
        <taxon>Carangaria</taxon>
        <taxon>Pleuronectiformes</taxon>
        <taxon>Pleuronectoidei</taxon>
        <taxon>Pleuronectidae</taxon>
        <taxon>Pleuronectes</taxon>
    </lineage>
</organism>
<dbReference type="GO" id="GO:0005886">
    <property type="term" value="C:plasma membrane"/>
    <property type="evidence" value="ECO:0007669"/>
    <property type="project" value="UniProtKB-SubCell"/>
</dbReference>
<dbReference type="EMBL" id="CADEAL010003435">
    <property type="protein sequence ID" value="CAB1444726.1"/>
    <property type="molecule type" value="Genomic_DNA"/>
</dbReference>
<protein>
    <recommendedName>
        <fullName evidence="14">Claudin</fullName>
    </recommendedName>
</protein>
<dbReference type="GO" id="GO:0005923">
    <property type="term" value="C:bicellular tight junction"/>
    <property type="evidence" value="ECO:0007669"/>
    <property type="project" value="UniProtKB-SubCell"/>
</dbReference>
<evidence type="ECO:0000313" key="13">
    <source>
        <dbReference type="Proteomes" id="UP001153269"/>
    </source>
</evidence>
<accession>A0A9N7V8H5</accession>
<evidence type="ECO:0000256" key="3">
    <source>
        <dbReference type="ARBA" id="ARBA00008295"/>
    </source>
</evidence>
<feature type="compositionally biased region" description="Polar residues" evidence="10">
    <location>
        <begin position="211"/>
        <end position="223"/>
    </location>
</feature>
<dbReference type="Proteomes" id="UP001153269">
    <property type="component" value="Unassembled WGS sequence"/>
</dbReference>
<dbReference type="PANTHER" id="PTHR12002">
    <property type="entry name" value="CLAUDIN"/>
    <property type="match status" value="1"/>
</dbReference>
<feature type="transmembrane region" description="Helical" evidence="11">
    <location>
        <begin position="29"/>
        <end position="50"/>
    </location>
</feature>
<feature type="transmembrane region" description="Helical" evidence="11">
    <location>
        <begin position="133"/>
        <end position="154"/>
    </location>
</feature>
<evidence type="ECO:0000256" key="7">
    <source>
        <dbReference type="ARBA" id="ARBA00022949"/>
    </source>
</evidence>
<dbReference type="GO" id="GO:0005198">
    <property type="term" value="F:structural molecule activity"/>
    <property type="evidence" value="ECO:0007669"/>
    <property type="project" value="InterPro"/>
</dbReference>
<evidence type="ECO:0000256" key="6">
    <source>
        <dbReference type="ARBA" id="ARBA00022692"/>
    </source>
</evidence>
<name>A0A9N7V8H5_PLEPL</name>
<dbReference type="AlphaFoldDB" id="A0A9N7V8H5"/>
<keyword evidence="5" id="KW-1003">Cell membrane</keyword>
<proteinExistence type="inferred from homology"/>
<comment type="caution">
    <text evidence="12">The sequence shown here is derived from an EMBL/GenBank/DDBJ whole genome shotgun (WGS) entry which is preliminary data.</text>
</comment>
<evidence type="ECO:0008006" key="14">
    <source>
        <dbReference type="Google" id="ProtNLM"/>
    </source>
</evidence>
<dbReference type="InterPro" id="IPR006187">
    <property type="entry name" value="Claudin"/>
</dbReference>
<dbReference type="InterPro" id="IPR004031">
    <property type="entry name" value="PMP22/EMP/MP20/Claudin"/>
</dbReference>
<evidence type="ECO:0000256" key="4">
    <source>
        <dbReference type="ARBA" id="ARBA00022427"/>
    </source>
</evidence>
<keyword evidence="6 11" id="KW-0812">Transmembrane</keyword>
<keyword evidence="9 11" id="KW-0472">Membrane</keyword>
<feature type="transmembrane region" description="Helical" evidence="11">
    <location>
        <begin position="175"/>
        <end position="193"/>
    </location>
</feature>
<dbReference type="PRINTS" id="PR01077">
    <property type="entry name" value="CLAUDIN"/>
</dbReference>
<gene>
    <name evidence="12" type="ORF">PLEPLA_LOCUS32444</name>
</gene>